<organism evidence="2 3">
    <name type="scientific">Akanthomyces lecanii RCEF 1005</name>
    <dbReference type="NCBI Taxonomy" id="1081108"/>
    <lineage>
        <taxon>Eukaryota</taxon>
        <taxon>Fungi</taxon>
        <taxon>Dikarya</taxon>
        <taxon>Ascomycota</taxon>
        <taxon>Pezizomycotina</taxon>
        <taxon>Sordariomycetes</taxon>
        <taxon>Hypocreomycetidae</taxon>
        <taxon>Hypocreales</taxon>
        <taxon>Cordycipitaceae</taxon>
        <taxon>Akanthomyces</taxon>
        <taxon>Cordyceps confragosa</taxon>
    </lineage>
</organism>
<dbReference type="EMBL" id="AZHF01000013">
    <property type="protein sequence ID" value="OAA66337.1"/>
    <property type="molecule type" value="Genomic_DNA"/>
</dbReference>
<dbReference type="Proteomes" id="UP000076881">
    <property type="component" value="Unassembled WGS sequence"/>
</dbReference>
<feature type="domain" description="N-acetyltransferase" evidence="1">
    <location>
        <begin position="88"/>
        <end position="224"/>
    </location>
</feature>
<accession>A0A167YHQ7</accession>
<dbReference type="GO" id="GO:0016747">
    <property type="term" value="F:acyltransferase activity, transferring groups other than amino-acyl groups"/>
    <property type="evidence" value="ECO:0007669"/>
    <property type="project" value="InterPro"/>
</dbReference>
<reference evidence="2 3" key="1">
    <citation type="journal article" date="2016" name="Genome Biol. Evol.">
        <title>Divergent and convergent evolution of fungal pathogenicity.</title>
        <authorList>
            <person name="Shang Y."/>
            <person name="Xiao G."/>
            <person name="Zheng P."/>
            <person name="Cen K."/>
            <person name="Zhan S."/>
            <person name="Wang C."/>
        </authorList>
    </citation>
    <scope>NUCLEOTIDE SEQUENCE [LARGE SCALE GENOMIC DNA]</scope>
    <source>
        <strain evidence="2 3">RCEF 1005</strain>
    </source>
</reference>
<proteinExistence type="predicted"/>
<dbReference type="PANTHER" id="PTHR42791:SF1">
    <property type="entry name" value="N-ACETYLTRANSFERASE DOMAIN-CONTAINING PROTEIN"/>
    <property type="match status" value="1"/>
</dbReference>
<dbReference type="InterPro" id="IPR052523">
    <property type="entry name" value="Trichothecene_AcTrans"/>
</dbReference>
<dbReference type="OrthoDB" id="4738875at2759"/>
<dbReference type="PANTHER" id="PTHR42791">
    <property type="entry name" value="GNAT FAMILY ACETYLTRANSFERASE"/>
    <property type="match status" value="1"/>
</dbReference>
<keyword evidence="2" id="KW-0012">Acyltransferase</keyword>
<comment type="caution">
    <text evidence="2">The sequence shown here is derived from an EMBL/GenBank/DDBJ whole genome shotgun (WGS) entry which is preliminary data.</text>
</comment>
<name>A0A167YHQ7_CORDF</name>
<dbReference type="PROSITE" id="PS51186">
    <property type="entry name" value="GNAT"/>
    <property type="match status" value="1"/>
</dbReference>
<dbReference type="SUPFAM" id="SSF55729">
    <property type="entry name" value="Acyl-CoA N-acyltransferases (Nat)"/>
    <property type="match status" value="1"/>
</dbReference>
<keyword evidence="2" id="KW-0808">Transferase</keyword>
<evidence type="ECO:0000313" key="3">
    <source>
        <dbReference type="Proteomes" id="UP000076881"/>
    </source>
</evidence>
<evidence type="ECO:0000313" key="2">
    <source>
        <dbReference type="EMBL" id="OAA66337.1"/>
    </source>
</evidence>
<evidence type="ECO:0000259" key="1">
    <source>
        <dbReference type="PROSITE" id="PS51186"/>
    </source>
</evidence>
<dbReference type="InterPro" id="IPR016181">
    <property type="entry name" value="Acyl_CoA_acyltransferase"/>
</dbReference>
<keyword evidence="3" id="KW-1185">Reference proteome</keyword>
<sequence>MPTPPDLVLRDAAPTDIDAITRIVASGPDAAADWTFPGLRQRAEEARPLHVRAFTRVFKNRQNLLRVAEREGKVVGYCAWVKRQLLGEEVVAVDLTDGYDEQALDAESLRLSGSDPLPKFTTLMPSHPTRSPAIALLRANQSPEPCLSLPSYQLLVLGVSEPLQGQGIGGALIREGLALGAQHSLPVFVTGEGRGMRVYRHLGFQVLEGTWHGFDADGKQTEREEDAREEKGGLDAAQMVWVPDGQSVVVKGVVYYGKEVDAASK</sequence>
<dbReference type="AlphaFoldDB" id="A0A167YHQ7"/>
<protein>
    <submittedName>
        <fullName evidence="2">Acyl-CoA N-acyltransferase</fullName>
    </submittedName>
</protein>
<gene>
    <name evidence="2" type="ORF">LEL_10436</name>
</gene>
<dbReference type="InterPro" id="IPR000182">
    <property type="entry name" value="GNAT_dom"/>
</dbReference>
<dbReference type="Gene3D" id="3.40.630.30">
    <property type="match status" value="1"/>
</dbReference>